<name>A0A8J4VGG6_9ROSI</name>
<evidence type="ECO:0000313" key="1">
    <source>
        <dbReference type="EMBL" id="KAF3948086.1"/>
    </source>
</evidence>
<organism evidence="1 2">
    <name type="scientific">Castanea mollissima</name>
    <name type="common">Chinese chestnut</name>
    <dbReference type="NCBI Taxonomy" id="60419"/>
    <lineage>
        <taxon>Eukaryota</taxon>
        <taxon>Viridiplantae</taxon>
        <taxon>Streptophyta</taxon>
        <taxon>Embryophyta</taxon>
        <taxon>Tracheophyta</taxon>
        <taxon>Spermatophyta</taxon>
        <taxon>Magnoliopsida</taxon>
        <taxon>eudicotyledons</taxon>
        <taxon>Gunneridae</taxon>
        <taxon>Pentapetalae</taxon>
        <taxon>rosids</taxon>
        <taxon>fabids</taxon>
        <taxon>Fagales</taxon>
        <taxon>Fagaceae</taxon>
        <taxon>Castanea</taxon>
    </lineage>
</organism>
<dbReference type="AlphaFoldDB" id="A0A8J4VGG6"/>
<sequence>MPSAEDLAFPLYSALSNFISWFVVSGRRDKITSIAMYICPLSTVAEVSEFECDKLLDDIKATKKDTA</sequence>
<evidence type="ECO:0000313" key="2">
    <source>
        <dbReference type="Proteomes" id="UP000737018"/>
    </source>
</evidence>
<proteinExistence type="predicted"/>
<protein>
    <submittedName>
        <fullName evidence="1">Uncharacterized protein</fullName>
    </submittedName>
</protein>
<keyword evidence="2" id="KW-1185">Reference proteome</keyword>
<dbReference type="Proteomes" id="UP000737018">
    <property type="component" value="Unassembled WGS sequence"/>
</dbReference>
<gene>
    <name evidence="1" type="ORF">CMV_025867</name>
</gene>
<comment type="caution">
    <text evidence="1">The sequence shown here is derived from an EMBL/GenBank/DDBJ whole genome shotgun (WGS) entry which is preliminary data.</text>
</comment>
<reference evidence="1" key="1">
    <citation type="submission" date="2020-03" db="EMBL/GenBank/DDBJ databases">
        <title>Castanea mollissima Vanexum genome sequencing.</title>
        <authorList>
            <person name="Staton M."/>
        </authorList>
    </citation>
    <scope>NUCLEOTIDE SEQUENCE</scope>
    <source>
        <tissue evidence="1">Leaf</tissue>
    </source>
</reference>
<accession>A0A8J4VGG6</accession>
<dbReference type="EMBL" id="JRKL02007116">
    <property type="protein sequence ID" value="KAF3948086.1"/>
    <property type="molecule type" value="Genomic_DNA"/>
</dbReference>